<evidence type="ECO:0000256" key="10">
    <source>
        <dbReference type="ARBA" id="ARBA00022777"/>
    </source>
</evidence>
<dbReference type="InterPro" id="IPR008271">
    <property type="entry name" value="Ser/Thr_kinase_AS"/>
</dbReference>
<keyword evidence="15" id="KW-0675">Receptor</keyword>
<evidence type="ECO:0000256" key="13">
    <source>
        <dbReference type="ARBA" id="ARBA00023136"/>
    </source>
</evidence>
<evidence type="ECO:0000313" key="21">
    <source>
        <dbReference type="EMBL" id="KAG0556544.1"/>
    </source>
</evidence>
<dbReference type="Pfam" id="PF08263">
    <property type="entry name" value="LRRNT_2"/>
    <property type="match status" value="2"/>
</dbReference>
<comment type="similarity">
    <text evidence="2">Belongs to the protein kinase superfamily. Ser/Thr protein kinase family.</text>
</comment>
<dbReference type="EMBL" id="CM026432">
    <property type="protein sequence ID" value="KAG0556544.1"/>
    <property type="molecule type" value="Genomic_DNA"/>
</dbReference>
<dbReference type="InterPro" id="IPR000719">
    <property type="entry name" value="Prot_kinase_dom"/>
</dbReference>
<keyword evidence="7" id="KW-0732">Signal</keyword>
<gene>
    <name evidence="21" type="ORF">KC19_11G061400</name>
</gene>
<reference evidence="21 22" key="1">
    <citation type="submission" date="2020-06" db="EMBL/GenBank/DDBJ databases">
        <title>WGS assembly of Ceratodon purpureus strain R40.</title>
        <authorList>
            <person name="Carey S.B."/>
            <person name="Jenkins J."/>
            <person name="Shu S."/>
            <person name="Lovell J.T."/>
            <person name="Sreedasyam A."/>
            <person name="Maumus F."/>
            <person name="Tiley G.P."/>
            <person name="Fernandez-Pozo N."/>
            <person name="Barry K."/>
            <person name="Chen C."/>
            <person name="Wang M."/>
            <person name="Lipzen A."/>
            <person name="Daum C."/>
            <person name="Saski C.A."/>
            <person name="Payton A.C."/>
            <person name="Mcbreen J.C."/>
            <person name="Conrad R.E."/>
            <person name="Kollar L.M."/>
            <person name="Olsson S."/>
            <person name="Huttunen S."/>
            <person name="Landis J.B."/>
            <person name="Wickett N.J."/>
            <person name="Johnson M.G."/>
            <person name="Rensing S.A."/>
            <person name="Grimwood J."/>
            <person name="Schmutz J."/>
            <person name="Mcdaniel S.F."/>
        </authorList>
    </citation>
    <scope>NUCLEOTIDE SEQUENCE [LARGE SCALE GENOMIC DNA]</scope>
    <source>
        <strain evidence="21 22">R40</strain>
    </source>
</reference>
<evidence type="ECO:0000256" key="11">
    <source>
        <dbReference type="ARBA" id="ARBA00022840"/>
    </source>
</evidence>
<evidence type="ECO:0000256" key="9">
    <source>
        <dbReference type="ARBA" id="ARBA00022741"/>
    </source>
</evidence>
<dbReference type="GO" id="GO:0004674">
    <property type="term" value="F:protein serine/threonine kinase activity"/>
    <property type="evidence" value="ECO:0007669"/>
    <property type="project" value="UniProtKB-KW"/>
</dbReference>
<keyword evidence="6 19" id="KW-0812">Transmembrane</keyword>
<evidence type="ECO:0000256" key="18">
    <source>
        <dbReference type="SAM" id="MobiDB-lite"/>
    </source>
</evidence>
<feature type="compositionally biased region" description="Pro residues" evidence="18">
    <location>
        <begin position="463"/>
        <end position="474"/>
    </location>
</feature>
<dbReference type="EMBL" id="CM026432">
    <property type="protein sequence ID" value="KAG0556545.1"/>
    <property type="molecule type" value="Genomic_DNA"/>
</dbReference>
<feature type="region of interest" description="Disordered" evidence="18">
    <location>
        <begin position="462"/>
        <end position="510"/>
    </location>
</feature>
<evidence type="ECO:0000256" key="7">
    <source>
        <dbReference type="ARBA" id="ARBA00022729"/>
    </source>
</evidence>
<dbReference type="SUPFAM" id="SSF52058">
    <property type="entry name" value="L domain-like"/>
    <property type="match status" value="1"/>
</dbReference>
<dbReference type="InterPro" id="IPR011009">
    <property type="entry name" value="Kinase-like_dom_sf"/>
</dbReference>
<evidence type="ECO:0000256" key="19">
    <source>
        <dbReference type="SAM" id="Phobius"/>
    </source>
</evidence>
<dbReference type="EMBL" id="CM026432">
    <property type="protein sequence ID" value="KAG0556543.1"/>
    <property type="molecule type" value="Genomic_DNA"/>
</dbReference>
<dbReference type="GO" id="GO:0016020">
    <property type="term" value="C:membrane"/>
    <property type="evidence" value="ECO:0007669"/>
    <property type="project" value="UniProtKB-SubCell"/>
</dbReference>
<dbReference type="Gene3D" id="3.80.10.10">
    <property type="entry name" value="Ribonuclease Inhibitor"/>
    <property type="match status" value="2"/>
</dbReference>
<evidence type="ECO:0000256" key="8">
    <source>
        <dbReference type="ARBA" id="ARBA00022737"/>
    </source>
</evidence>
<keyword evidence="10" id="KW-0418">Kinase</keyword>
<evidence type="ECO:0000256" key="17">
    <source>
        <dbReference type="PROSITE-ProRule" id="PRU10141"/>
    </source>
</evidence>
<evidence type="ECO:0000313" key="22">
    <source>
        <dbReference type="Proteomes" id="UP000822688"/>
    </source>
</evidence>
<name>A0A8T0GDY0_CERPU</name>
<keyword evidence="13 19" id="KW-0472">Membrane</keyword>
<dbReference type="FunFam" id="3.30.200.20:FF:000226">
    <property type="entry name" value="receptor protein kinase TMK1"/>
    <property type="match status" value="1"/>
</dbReference>
<proteinExistence type="inferred from homology"/>
<dbReference type="Pfam" id="PF07714">
    <property type="entry name" value="PK_Tyr_Ser-Thr"/>
    <property type="match status" value="1"/>
</dbReference>
<dbReference type="PROSITE" id="PS00107">
    <property type="entry name" value="PROTEIN_KINASE_ATP"/>
    <property type="match status" value="1"/>
</dbReference>
<keyword evidence="4" id="KW-0433">Leucine-rich repeat</keyword>
<feature type="binding site" evidence="17">
    <location>
        <position position="652"/>
    </location>
    <ligand>
        <name>ATP</name>
        <dbReference type="ChEBI" id="CHEBI:30616"/>
    </ligand>
</feature>
<evidence type="ECO:0000256" key="6">
    <source>
        <dbReference type="ARBA" id="ARBA00022692"/>
    </source>
</evidence>
<keyword evidence="11 17" id="KW-0067">ATP-binding</keyword>
<dbReference type="InterPro" id="IPR032675">
    <property type="entry name" value="LRR_dom_sf"/>
</dbReference>
<dbReference type="PROSITE" id="PS50011">
    <property type="entry name" value="PROTEIN_KINASE_DOM"/>
    <property type="match status" value="1"/>
</dbReference>
<evidence type="ECO:0000256" key="16">
    <source>
        <dbReference type="ARBA" id="ARBA00023180"/>
    </source>
</evidence>
<dbReference type="FunFam" id="1.10.510.10:FF:000198">
    <property type="entry name" value="receptor protein kinase TMK1"/>
    <property type="match status" value="1"/>
</dbReference>
<feature type="compositionally biased region" description="Low complexity" evidence="18">
    <location>
        <begin position="569"/>
        <end position="582"/>
    </location>
</feature>
<keyword evidence="12 19" id="KW-1133">Transmembrane helix</keyword>
<feature type="compositionally biased region" description="Polar residues" evidence="18">
    <location>
        <begin position="942"/>
        <end position="954"/>
    </location>
</feature>
<dbReference type="PANTHER" id="PTHR47986">
    <property type="entry name" value="OSJNBA0070M12.3 PROTEIN"/>
    <property type="match status" value="1"/>
</dbReference>
<dbReference type="SUPFAM" id="SSF56112">
    <property type="entry name" value="Protein kinase-like (PK-like)"/>
    <property type="match status" value="1"/>
</dbReference>
<evidence type="ECO:0000256" key="2">
    <source>
        <dbReference type="ARBA" id="ARBA00008684"/>
    </source>
</evidence>
<dbReference type="InterPro" id="IPR017441">
    <property type="entry name" value="Protein_kinase_ATP_BS"/>
</dbReference>
<accession>A0A8T0GDY0</accession>
<keyword evidence="5" id="KW-0808">Transferase</keyword>
<dbReference type="Proteomes" id="UP000822688">
    <property type="component" value="Chromosome 11"/>
</dbReference>
<evidence type="ECO:0000256" key="1">
    <source>
        <dbReference type="ARBA" id="ARBA00004167"/>
    </source>
</evidence>
<protein>
    <recommendedName>
        <fullName evidence="20">Protein kinase domain-containing protein</fullName>
    </recommendedName>
</protein>
<organism evidence="21 22">
    <name type="scientific">Ceratodon purpureus</name>
    <name type="common">Fire moss</name>
    <name type="synonym">Dicranum purpureum</name>
    <dbReference type="NCBI Taxonomy" id="3225"/>
    <lineage>
        <taxon>Eukaryota</taxon>
        <taxon>Viridiplantae</taxon>
        <taxon>Streptophyta</taxon>
        <taxon>Embryophyta</taxon>
        <taxon>Bryophyta</taxon>
        <taxon>Bryophytina</taxon>
        <taxon>Bryopsida</taxon>
        <taxon>Dicranidae</taxon>
        <taxon>Pseudoditrichales</taxon>
        <taxon>Ditrichaceae</taxon>
        <taxon>Ceratodon</taxon>
    </lineage>
</organism>
<dbReference type="Gene3D" id="3.30.200.20">
    <property type="entry name" value="Phosphorylase Kinase, domain 1"/>
    <property type="match status" value="1"/>
</dbReference>
<keyword evidence="9 17" id="KW-0547">Nucleotide-binding</keyword>
<dbReference type="InterPro" id="IPR013210">
    <property type="entry name" value="LRR_N_plant-typ"/>
</dbReference>
<keyword evidence="3" id="KW-0723">Serine/threonine-protein kinase</keyword>
<dbReference type="InterPro" id="IPR001245">
    <property type="entry name" value="Ser-Thr/Tyr_kinase_cat_dom"/>
</dbReference>
<dbReference type="PROSITE" id="PS00108">
    <property type="entry name" value="PROTEIN_KINASE_ST"/>
    <property type="match status" value="1"/>
</dbReference>
<dbReference type="Gene3D" id="1.10.510.10">
    <property type="entry name" value="Transferase(Phosphotransferase) domain 1"/>
    <property type="match status" value="1"/>
</dbReference>
<comment type="subcellular location">
    <subcellularLocation>
        <location evidence="1">Membrane</location>
        <topology evidence="1">Single-pass membrane protein</topology>
    </subcellularLocation>
</comment>
<feature type="transmembrane region" description="Helical" evidence="19">
    <location>
        <begin position="515"/>
        <end position="542"/>
    </location>
</feature>
<evidence type="ECO:0000256" key="15">
    <source>
        <dbReference type="ARBA" id="ARBA00023170"/>
    </source>
</evidence>
<dbReference type="Pfam" id="PF00560">
    <property type="entry name" value="LRR_1"/>
    <property type="match status" value="1"/>
</dbReference>
<evidence type="ECO:0000259" key="20">
    <source>
        <dbReference type="PROSITE" id="PS50011"/>
    </source>
</evidence>
<dbReference type="FunFam" id="3.80.10.10:FF:000129">
    <property type="entry name" value="Leucine-rich repeat receptor-like kinase"/>
    <property type="match status" value="1"/>
</dbReference>
<evidence type="ECO:0000256" key="3">
    <source>
        <dbReference type="ARBA" id="ARBA00022527"/>
    </source>
</evidence>
<evidence type="ECO:0000256" key="14">
    <source>
        <dbReference type="ARBA" id="ARBA00023157"/>
    </source>
</evidence>
<feature type="region of interest" description="Disordered" evidence="18">
    <location>
        <begin position="939"/>
        <end position="970"/>
    </location>
</feature>
<dbReference type="PANTHER" id="PTHR47986:SF1">
    <property type="entry name" value="OS04G0685900 PROTEIN"/>
    <property type="match status" value="1"/>
</dbReference>
<keyword evidence="16" id="KW-0325">Glycoprotein</keyword>
<dbReference type="GO" id="GO:0005524">
    <property type="term" value="F:ATP binding"/>
    <property type="evidence" value="ECO:0007669"/>
    <property type="project" value="UniProtKB-UniRule"/>
</dbReference>
<evidence type="ECO:0000256" key="5">
    <source>
        <dbReference type="ARBA" id="ARBA00022679"/>
    </source>
</evidence>
<evidence type="ECO:0000256" key="4">
    <source>
        <dbReference type="ARBA" id="ARBA00022614"/>
    </source>
</evidence>
<dbReference type="InterPro" id="IPR052422">
    <property type="entry name" value="Auxin_Ser/Thr_Kinase"/>
</dbReference>
<feature type="region of interest" description="Disordered" evidence="18">
    <location>
        <begin position="568"/>
        <end position="592"/>
    </location>
</feature>
<keyword evidence="22" id="KW-1185">Reference proteome</keyword>
<dbReference type="InterPro" id="IPR001611">
    <property type="entry name" value="Leu-rich_rpt"/>
</dbReference>
<keyword evidence="8" id="KW-0677">Repeat</keyword>
<dbReference type="SMART" id="SM00220">
    <property type="entry name" value="S_TKc"/>
    <property type="match status" value="1"/>
</dbReference>
<keyword evidence="14" id="KW-1015">Disulfide bond</keyword>
<dbReference type="AlphaFoldDB" id="A0A8T0GDY0"/>
<feature type="compositionally biased region" description="Low complexity" evidence="18">
    <location>
        <begin position="475"/>
        <end position="491"/>
    </location>
</feature>
<sequence length="970" mass="103683">MAILSKRVRMPSVPRLLCNILLTVVIAAAAIAAVGADDRPILLEFKSLITNSDILGWTASDPCLWNPKMVVCDNAGNVLQLRVRNASLQGTVTSNINKLASLTYLELNYNAFTGPMPSLAGLSNLQYAFLNDNAFDSIPSDFFNGLSNIVELWLDNNVLLNKSAGGWTMPSGLEDALLLNLLAMNNVSVTGPIPSYLGTMPSLKIFRAAYNSFSGGIPDTFGSSGIEKLWLNNGGLTGSIAVVGSMTSLSELWLHGNGFTGPVPTGLASAAGLSRLRLSTNQLVGRLPPGLQNLPLTDLWLNNNYFSGELPVFLPEAQVDAKTYCGGPGVQCSIKVNSLLDFLAAAGYPQNIAKTWIGPDPCASPSWQGVVCDPSGEVVSIILSSSRLVGTISPSLANLTSLRNLVLNGNSLTGSIPAELTSLTSLQTVDVRNNNLAGPLPSFSPAVKFSFSGNPLLDGSPAAPVPVGAPPLGTPSPGGTTPPSAPVGGSPRAPGAPRSTPNGAPSREDPKNNSLLPLVLGGVIGGLGLCAVCAALVLCCYWRKKKSSTAKPIHPHDSDPAMVKVVLHSSSSGSNQASGSSNEKGYLSQGDSFNSNSLSKDGQMGEAGRMTFSVQGLRSVTNNFSEQNILGRGGFGVVYRGALEDGTQVAVKRMEAAVVSNKGLNEFQSEIVVLTKVKHRHLVGLLGYCAEGMERLLVYEYMPQGTLAQHLFDYKELNEKPLTWKMRLTIALDVARGLEYLHNLAHRSFIHRDLKPSNILLTDDFRAKVSDFGLVKLAPEGKYSVETRLAGTFGYLAPEYAVTGRVTTKADVFSFGVVLMELMTGRRALDETQEEENMHLVTWFSRMNTDEEGFKLTIDPAILVDDETFRSLRVVAELAGHCTAREPYQRPDMGHVVTVLGPLVDKWKPTNLDSDDSDQDLEHSLSLPQALKQWQAYEGEATSGSLTDSRTSLPTRPVGFADSFTSMDGR</sequence>
<feature type="domain" description="Protein kinase" evidence="20">
    <location>
        <begin position="624"/>
        <end position="904"/>
    </location>
</feature>
<comment type="caution">
    <text evidence="21">The sequence shown here is derived from an EMBL/GenBank/DDBJ whole genome shotgun (WGS) entry which is preliminary data.</text>
</comment>
<evidence type="ECO:0000256" key="12">
    <source>
        <dbReference type="ARBA" id="ARBA00022989"/>
    </source>
</evidence>
<dbReference type="CDD" id="cd14066">
    <property type="entry name" value="STKc_IRAK"/>
    <property type="match status" value="1"/>
</dbReference>